<evidence type="ECO:0000313" key="3">
    <source>
        <dbReference type="EMBL" id="MDQ0334986.1"/>
    </source>
</evidence>
<protein>
    <submittedName>
        <fullName evidence="2">Uncharacterized protein</fullName>
    </submittedName>
</protein>
<keyword evidence="5" id="KW-1185">Reference proteome</keyword>
<feature type="region of interest" description="Disordered" evidence="1">
    <location>
        <begin position="166"/>
        <end position="189"/>
    </location>
</feature>
<feature type="region of interest" description="Disordered" evidence="1">
    <location>
        <begin position="33"/>
        <end position="53"/>
    </location>
</feature>
<evidence type="ECO:0000256" key="1">
    <source>
        <dbReference type="SAM" id="MobiDB-lite"/>
    </source>
</evidence>
<gene>
    <name evidence="2" type="ORF">J2Z56_001593</name>
    <name evidence="3" type="ORF">J2Z57_001419</name>
</gene>
<name>A0A9X0YLZ6_9FLAO</name>
<dbReference type="EMBL" id="JAUSUU010000003">
    <property type="protein sequence ID" value="MDQ0334986.1"/>
    <property type="molecule type" value="Genomic_DNA"/>
</dbReference>
<dbReference type="OrthoDB" id="1440507at2"/>
<evidence type="ECO:0000313" key="5">
    <source>
        <dbReference type="Proteomes" id="UP001231587"/>
    </source>
</evidence>
<accession>A0A9X0YLZ6</accession>
<evidence type="ECO:0000313" key="2">
    <source>
        <dbReference type="EMBL" id="MBP1839682.1"/>
    </source>
</evidence>
<dbReference type="EMBL" id="JAGGJQ010000003">
    <property type="protein sequence ID" value="MBP1839682.1"/>
    <property type="molecule type" value="Genomic_DNA"/>
</dbReference>
<reference evidence="2" key="1">
    <citation type="submission" date="2021-03" db="EMBL/GenBank/DDBJ databases">
        <title>Genomic Encyclopedia of Type Strains, Phase IV (KMG-IV): sequencing the most valuable type-strain genomes for metagenomic binning, comparative biology and taxonomic classification.</title>
        <authorList>
            <person name="Goeker M."/>
        </authorList>
    </citation>
    <scope>NUCLEOTIDE SEQUENCE</scope>
    <source>
        <strain evidence="2">DSM 15523</strain>
        <strain evidence="3 5">DSM 16476</strain>
    </source>
</reference>
<dbReference type="AlphaFoldDB" id="A0A9X0YLZ6"/>
<sequence length="189" mass="21143">MKKLAYVLFGILMGVLGSHLMQLNEMNSEKEELKNKMTPEQGVTKGEEIPEKPKGLISESRGIELSDNYTPRYELISKSIQMEDNRSVWFSLDTLEKYIKYAKYETDQILKGKDQMNGIRLYLGAYSKTETLKSKANYTTVFLVPTYNTTKSKASVLPSTVVLESSDVPGGSPLNEGDLGEPPGSKYPN</sequence>
<dbReference type="Proteomes" id="UP001138672">
    <property type="component" value="Unassembled WGS sequence"/>
</dbReference>
<proteinExistence type="predicted"/>
<dbReference type="Proteomes" id="UP001231587">
    <property type="component" value="Unassembled WGS sequence"/>
</dbReference>
<organism evidence="2 4">
    <name type="scientific">Formosa algae</name>
    <dbReference type="NCBI Taxonomy" id="225843"/>
    <lineage>
        <taxon>Bacteria</taxon>
        <taxon>Pseudomonadati</taxon>
        <taxon>Bacteroidota</taxon>
        <taxon>Flavobacteriia</taxon>
        <taxon>Flavobacteriales</taxon>
        <taxon>Flavobacteriaceae</taxon>
        <taxon>Formosa</taxon>
    </lineage>
</organism>
<evidence type="ECO:0000313" key="4">
    <source>
        <dbReference type="Proteomes" id="UP001138672"/>
    </source>
</evidence>
<comment type="caution">
    <text evidence="2">The sequence shown here is derived from an EMBL/GenBank/DDBJ whole genome shotgun (WGS) entry which is preliminary data.</text>
</comment>
<dbReference type="RefSeq" id="WP_057779068.1">
    <property type="nucleotide sequence ID" value="NZ_JAGGJQ010000003.1"/>
</dbReference>